<dbReference type="Proteomes" id="UP000054007">
    <property type="component" value="Unassembled WGS sequence"/>
</dbReference>
<protein>
    <recommendedName>
        <fullName evidence="1">F-box domain-containing protein</fullName>
    </recommendedName>
</protein>
<feature type="domain" description="F-box" evidence="1">
    <location>
        <begin position="78"/>
        <end position="135"/>
    </location>
</feature>
<dbReference type="STRING" id="1314674.A0A0D7B919"/>
<dbReference type="InterPro" id="IPR001810">
    <property type="entry name" value="F-box_dom"/>
</dbReference>
<evidence type="ECO:0000313" key="3">
    <source>
        <dbReference type="Proteomes" id="UP000054007"/>
    </source>
</evidence>
<organism evidence="2 3">
    <name type="scientific">Cylindrobasidium torrendii FP15055 ss-10</name>
    <dbReference type="NCBI Taxonomy" id="1314674"/>
    <lineage>
        <taxon>Eukaryota</taxon>
        <taxon>Fungi</taxon>
        <taxon>Dikarya</taxon>
        <taxon>Basidiomycota</taxon>
        <taxon>Agaricomycotina</taxon>
        <taxon>Agaricomycetes</taxon>
        <taxon>Agaricomycetidae</taxon>
        <taxon>Agaricales</taxon>
        <taxon>Marasmiineae</taxon>
        <taxon>Physalacriaceae</taxon>
        <taxon>Cylindrobasidium</taxon>
    </lineage>
</organism>
<name>A0A0D7B919_9AGAR</name>
<evidence type="ECO:0000259" key="1">
    <source>
        <dbReference type="Pfam" id="PF12937"/>
    </source>
</evidence>
<dbReference type="Gene3D" id="1.20.1280.50">
    <property type="match status" value="1"/>
</dbReference>
<dbReference type="EMBL" id="KN880538">
    <property type="protein sequence ID" value="KIY66987.1"/>
    <property type="molecule type" value="Genomic_DNA"/>
</dbReference>
<sequence length="536" mass="61463">MNTSDARLLRILREELTSPSMSDNNAAQMKICIPALEDGIDTLERQIPVFEAILNNLHRTLTVSTRTLALCRGVKPPIHRLPQELLVAVFQYCIPLDHDDFASLGNNVRWVLMRVCWSWKYILEGTPTLWTNLVISPDTRPLTQPLKLYLSLSAQHPLWITIWEHEDRDKALADSSSDAFWKMLSSTMHRWQRLRIHCSRTPIDDILTHFMPLKFPMLEEAYIWALSKKADPGEPSGQERSWFRNAPCLKRAMLEFAEERSCAWYPPSLTHMCTEIEDDMSMLEYALSFPNLQELLLSYEDCSLVPLPIIYHNTLTYLWATGTILRYLTLPSLKCLTLEDYRFDSSYPASTWAYDVTAFIHRSKCRLTDLRILATTILEEEHTRTELLPLVAPTLSMLTITSDGRSLNQASAKEIIRSLTRTESSPGSLPYLKHLEISPHFEDAQEDHDSIDIDSFVETSAKALISLCDATLAEQWETSVLRRVTVNSQSVPFVVKFRASCLDFLFSAGLEVEYGHFRGADDSLLTDWDRAWADRL</sequence>
<dbReference type="OrthoDB" id="2922853at2759"/>
<gene>
    <name evidence="2" type="ORF">CYLTODRAFT_422930</name>
</gene>
<reference evidence="2 3" key="1">
    <citation type="journal article" date="2015" name="Fungal Genet. Biol.">
        <title>Evolution of novel wood decay mechanisms in Agaricales revealed by the genome sequences of Fistulina hepatica and Cylindrobasidium torrendii.</title>
        <authorList>
            <person name="Floudas D."/>
            <person name="Held B.W."/>
            <person name="Riley R."/>
            <person name="Nagy L.G."/>
            <person name="Koehler G."/>
            <person name="Ransdell A.S."/>
            <person name="Younus H."/>
            <person name="Chow J."/>
            <person name="Chiniquy J."/>
            <person name="Lipzen A."/>
            <person name="Tritt A."/>
            <person name="Sun H."/>
            <person name="Haridas S."/>
            <person name="LaButti K."/>
            <person name="Ohm R.A."/>
            <person name="Kues U."/>
            <person name="Blanchette R.A."/>
            <person name="Grigoriev I.V."/>
            <person name="Minto R.E."/>
            <person name="Hibbett D.S."/>
        </authorList>
    </citation>
    <scope>NUCLEOTIDE SEQUENCE [LARGE SCALE GENOMIC DNA]</scope>
    <source>
        <strain evidence="2 3">FP15055 ss-10</strain>
    </source>
</reference>
<accession>A0A0D7B919</accession>
<keyword evidence="3" id="KW-1185">Reference proteome</keyword>
<proteinExistence type="predicted"/>
<dbReference type="Pfam" id="PF12937">
    <property type="entry name" value="F-box-like"/>
    <property type="match status" value="1"/>
</dbReference>
<dbReference type="AlphaFoldDB" id="A0A0D7B919"/>
<evidence type="ECO:0000313" key="2">
    <source>
        <dbReference type="EMBL" id="KIY66987.1"/>
    </source>
</evidence>